<feature type="domain" description="DUF7708" evidence="2">
    <location>
        <begin position="124"/>
        <end position="269"/>
    </location>
</feature>
<name>A0A2J6Q2Q8_9HELO</name>
<evidence type="ECO:0000313" key="3">
    <source>
        <dbReference type="EMBL" id="PMD20569.1"/>
    </source>
</evidence>
<dbReference type="OrthoDB" id="61900at2759"/>
<feature type="compositionally biased region" description="Basic residues" evidence="1">
    <location>
        <begin position="541"/>
        <end position="554"/>
    </location>
</feature>
<dbReference type="Pfam" id="PF24809">
    <property type="entry name" value="DUF7708"/>
    <property type="match status" value="1"/>
</dbReference>
<dbReference type="EMBL" id="KZ613484">
    <property type="protein sequence ID" value="PMD20569.1"/>
    <property type="molecule type" value="Genomic_DNA"/>
</dbReference>
<organism evidence="3 4">
    <name type="scientific">Hyaloscypha hepaticicola</name>
    <dbReference type="NCBI Taxonomy" id="2082293"/>
    <lineage>
        <taxon>Eukaryota</taxon>
        <taxon>Fungi</taxon>
        <taxon>Dikarya</taxon>
        <taxon>Ascomycota</taxon>
        <taxon>Pezizomycotina</taxon>
        <taxon>Leotiomycetes</taxon>
        <taxon>Helotiales</taxon>
        <taxon>Hyaloscyphaceae</taxon>
        <taxon>Hyaloscypha</taxon>
    </lineage>
</organism>
<evidence type="ECO:0000256" key="1">
    <source>
        <dbReference type="SAM" id="MobiDB-lite"/>
    </source>
</evidence>
<protein>
    <recommendedName>
        <fullName evidence="2">DUF7708 domain-containing protein</fullName>
    </recommendedName>
</protein>
<dbReference type="STRING" id="1745343.A0A2J6Q2Q8"/>
<evidence type="ECO:0000313" key="4">
    <source>
        <dbReference type="Proteomes" id="UP000235672"/>
    </source>
</evidence>
<dbReference type="AlphaFoldDB" id="A0A2J6Q2Q8"/>
<dbReference type="InterPro" id="IPR056125">
    <property type="entry name" value="DUF7708"/>
</dbReference>
<sequence length="560" mass="63554">METSNALVQVDNPTNMEVSDPMQPAFMATQRLSNSIPSLPQKQLALAPISAVEAWYTSSTGAKSSDEIIRHAYNEAKAIFSTELTKDESKLTWLREKACMADIIALLADLKQKYDNKPESKARKWLAIFSRKIIYYGTVLDVLVQQYPEYVSLAWGTMKFLFIAVNNHEEKTQQLAKAFSRIGEILPRTDLALMLYPTELMSNAVAHLYARIIKFMIQAMKWYKQGKFVHTFSAIAKPWTLDFKDNVEDIAAQSRYIDELSGTASKAELRDTHLDLLQTRAEVREVRLEIKSLADIVNTRVNQLLQTKYASDALERQVRLNVNSDREAINSNQLPQIAALPRRKRGSRNRSRLEISRLELWATSPQSSLLVLDHSIGRPSKDLFVDLVQLLSVSGKPLIWALRFADYWDTELSLASILRMLVIQALQLNPSPLTRTPNPLTSTHFGTAVSDMEWLRLLNQSLSTLPQIFIAIDTALMAAATGNSTYRATRWLQTLLETVKSTSVKIFVESNAVDLDYISRSWEEGTWSRVSAVDISEKRGTPRRRKARDSHRGRAFPSFR</sequence>
<feature type="region of interest" description="Disordered" evidence="1">
    <location>
        <begin position="538"/>
        <end position="560"/>
    </location>
</feature>
<dbReference type="Proteomes" id="UP000235672">
    <property type="component" value="Unassembled WGS sequence"/>
</dbReference>
<proteinExistence type="predicted"/>
<reference evidence="3 4" key="1">
    <citation type="submission" date="2016-05" db="EMBL/GenBank/DDBJ databases">
        <title>A degradative enzymes factory behind the ericoid mycorrhizal symbiosis.</title>
        <authorList>
            <consortium name="DOE Joint Genome Institute"/>
            <person name="Martino E."/>
            <person name="Morin E."/>
            <person name="Grelet G."/>
            <person name="Kuo A."/>
            <person name="Kohler A."/>
            <person name="Daghino S."/>
            <person name="Barry K."/>
            <person name="Choi C."/>
            <person name="Cichocki N."/>
            <person name="Clum A."/>
            <person name="Copeland A."/>
            <person name="Hainaut M."/>
            <person name="Haridas S."/>
            <person name="Labutti K."/>
            <person name="Lindquist E."/>
            <person name="Lipzen A."/>
            <person name="Khouja H.-R."/>
            <person name="Murat C."/>
            <person name="Ohm R."/>
            <person name="Olson A."/>
            <person name="Spatafora J."/>
            <person name="Veneault-Fourrey C."/>
            <person name="Henrissat B."/>
            <person name="Grigoriev I."/>
            <person name="Martin F."/>
            <person name="Perotto S."/>
        </authorList>
    </citation>
    <scope>NUCLEOTIDE SEQUENCE [LARGE SCALE GENOMIC DNA]</scope>
    <source>
        <strain evidence="3 4">UAMH 7357</strain>
    </source>
</reference>
<keyword evidence="4" id="KW-1185">Reference proteome</keyword>
<evidence type="ECO:0000259" key="2">
    <source>
        <dbReference type="Pfam" id="PF24809"/>
    </source>
</evidence>
<gene>
    <name evidence="3" type="ORF">NA56DRAFT_659587</name>
</gene>
<accession>A0A2J6Q2Q8</accession>